<comment type="caution">
    <text evidence="2">The sequence shown here is derived from an EMBL/GenBank/DDBJ whole genome shotgun (WGS) entry which is preliminary data.</text>
</comment>
<dbReference type="SUPFAM" id="SSF54909">
    <property type="entry name" value="Dimeric alpha+beta barrel"/>
    <property type="match status" value="1"/>
</dbReference>
<feature type="region of interest" description="Disordered" evidence="1">
    <location>
        <begin position="101"/>
        <end position="121"/>
    </location>
</feature>
<evidence type="ECO:0008006" key="4">
    <source>
        <dbReference type="Google" id="ProtNLM"/>
    </source>
</evidence>
<dbReference type="RefSeq" id="WP_128419065.1">
    <property type="nucleotide sequence ID" value="NZ_CP049017.1"/>
</dbReference>
<dbReference type="Proteomes" id="UP000239898">
    <property type="component" value="Unassembled WGS sequence"/>
</dbReference>
<evidence type="ECO:0000313" key="3">
    <source>
        <dbReference type="Proteomes" id="UP000239898"/>
    </source>
</evidence>
<keyword evidence="3" id="KW-1185">Reference proteome</keyword>
<evidence type="ECO:0000256" key="1">
    <source>
        <dbReference type="SAM" id="MobiDB-lite"/>
    </source>
</evidence>
<dbReference type="OrthoDB" id="1445730at2"/>
<sequence length="121" mass="13750">MQAHTEALEITTFRLQDCTWRTFLRANAEVDAWLRRQPGFRWRRIARRRDGTVVDMLLWDSVAHGTAAARRLMRELRGAAIHALIDPNTVSWDIAPVQHVSGEARDGREADAETETDSLAA</sequence>
<name>A0A2S6ZK42_9XANT</name>
<reference evidence="2 3" key="1">
    <citation type="submission" date="2016-08" db="EMBL/GenBank/DDBJ databases">
        <title>Evolution of the type three secretion system and type three effector repertoires in Xanthomonas.</title>
        <authorList>
            <person name="Merda D."/>
            <person name="Briand M."/>
            <person name="Bosis E."/>
            <person name="Rousseau C."/>
            <person name="Portier P."/>
            <person name="Jacques M.-A."/>
            <person name="Fischer-Le Saux M."/>
        </authorList>
    </citation>
    <scope>NUCLEOTIDE SEQUENCE [LARGE SCALE GENOMIC DNA]</scope>
    <source>
        <strain evidence="2 3">CFBP 4691</strain>
    </source>
</reference>
<gene>
    <name evidence="2" type="ORF">XthCFBP4691_03010</name>
</gene>
<protein>
    <recommendedName>
        <fullName evidence="4">ABM domain-containing protein</fullName>
    </recommendedName>
</protein>
<dbReference type="EMBL" id="MIGX01000007">
    <property type="protein sequence ID" value="PPT92633.1"/>
    <property type="molecule type" value="Genomic_DNA"/>
</dbReference>
<evidence type="ECO:0000313" key="2">
    <source>
        <dbReference type="EMBL" id="PPT92633.1"/>
    </source>
</evidence>
<dbReference type="Gene3D" id="3.30.70.100">
    <property type="match status" value="1"/>
</dbReference>
<dbReference type="AlphaFoldDB" id="A0A2S6ZK42"/>
<feature type="compositionally biased region" description="Acidic residues" evidence="1">
    <location>
        <begin position="112"/>
        <end position="121"/>
    </location>
</feature>
<organism evidence="2 3">
    <name type="scientific">Xanthomonas theicola</name>
    <dbReference type="NCBI Taxonomy" id="56464"/>
    <lineage>
        <taxon>Bacteria</taxon>
        <taxon>Pseudomonadati</taxon>
        <taxon>Pseudomonadota</taxon>
        <taxon>Gammaproteobacteria</taxon>
        <taxon>Lysobacterales</taxon>
        <taxon>Lysobacteraceae</taxon>
        <taxon>Xanthomonas</taxon>
    </lineage>
</organism>
<accession>A0A2S6ZK42</accession>
<dbReference type="InterPro" id="IPR011008">
    <property type="entry name" value="Dimeric_a/b-barrel"/>
</dbReference>
<proteinExistence type="predicted"/>
<feature type="compositionally biased region" description="Basic and acidic residues" evidence="1">
    <location>
        <begin position="102"/>
        <end position="111"/>
    </location>
</feature>